<dbReference type="AlphaFoldDB" id="M6JX61"/>
<reference evidence="1 2" key="1">
    <citation type="submission" date="2013-01" db="EMBL/GenBank/DDBJ databases">
        <authorList>
            <person name="Harkins D.M."/>
            <person name="Durkin A.S."/>
            <person name="Brinkac L.M."/>
            <person name="Haft D.H."/>
            <person name="Selengut J.D."/>
            <person name="Sanka R."/>
            <person name="DePew J."/>
            <person name="Purushe J."/>
            <person name="Hartskeerl R.A."/>
            <person name="Ahmed A."/>
            <person name="van der Linden H."/>
            <person name="Goris M.G.A."/>
            <person name="Vinetz J.M."/>
            <person name="Sutton G.G."/>
            <person name="Nierman W.C."/>
            <person name="Fouts D.E."/>
        </authorList>
    </citation>
    <scope>NUCLEOTIDE SEQUENCE [LARGE SCALE GENOMIC DNA]</scope>
    <source>
        <strain evidence="1 2">MAVJ 401</strain>
    </source>
</reference>
<comment type="caution">
    <text evidence="1">The sequence shown here is derived from an EMBL/GenBank/DDBJ whole genome shotgun (WGS) entry which is preliminary data.</text>
</comment>
<sequence length="60" mass="6979">MGSPAYFKRKSLLSVSVEFYRDKSLFLGILKRIRRMGFSNSCGIPGFDDFNGRYYQSKSR</sequence>
<protein>
    <submittedName>
        <fullName evidence="1">Uncharacterized protein</fullName>
    </submittedName>
</protein>
<proteinExistence type="predicted"/>
<dbReference type="EMBL" id="AHMU02000077">
    <property type="protein sequence ID" value="EMN20052.1"/>
    <property type="molecule type" value="Genomic_DNA"/>
</dbReference>
<evidence type="ECO:0000313" key="2">
    <source>
        <dbReference type="Proteomes" id="UP000012106"/>
    </source>
</evidence>
<gene>
    <name evidence="1" type="ORF">LEP1GSC063_2015</name>
</gene>
<accession>M6JX61</accession>
<evidence type="ECO:0000313" key="1">
    <source>
        <dbReference type="EMBL" id="EMN20052.1"/>
    </source>
</evidence>
<name>M6JX61_9LEPT</name>
<organism evidence="1 2">
    <name type="scientific">Leptospira santarosai serovar Arenal str. MAVJ 401</name>
    <dbReference type="NCBI Taxonomy" id="1049976"/>
    <lineage>
        <taxon>Bacteria</taxon>
        <taxon>Pseudomonadati</taxon>
        <taxon>Spirochaetota</taxon>
        <taxon>Spirochaetia</taxon>
        <taxon>Leptospirales</taxon>
        <taxon>Leptospiraceae</taxon>
        <taxon>Leptospira</taxon>
    </lineage>
</organism>
<dbReference type="Proteomes" id="UP000012106">
    <property type="component" value="Unassembled WGS sequence"/>
</dbReference>